<dbReference type="Gene3D" id="3.30.1370.50">
    <property type="entry name" value="R3H-like domain"/>
    <property type="match status" value="1"/>
</dbReference>
<dbReference type="GO" id="GO:0008360">
    <property type="term" value="P:regulation of cell shape"/>
    <property type="evidence" value="ECO:0007669"/>
    <property type="project" value="UniProtKB-KW"/>
</dbReference>
<dbReference type="KEGG" id="ssw:SSGZ1_1828"/>
<evidence type="ECO:0000256" key="7">
    <source>
        <dbReference type="SAM" id="MobiDB-lite"/>
    </source>
</evidence>
<dbReference type="InterPro" id="IPR015946">
    <property type="entry name" value="KH_dom-like_a/b"/>
</dbReference>
<evidence type="ECO:0000256" key="2">
    <source>
        <dbReference type="ARBA" id="ARBA00022884"/>
    </source>
</evidence>
<organism evidence="9 10">
    <name type="scientific">Streptococcus suis (strain GZ1)</name>
    <dbReference type="NCBI Taxonomy" id="423211"/>
    <lineage>
        <taxon>Bacteria</taxon>
        <taxon>Bacillati</taxon>
        <taxon>Bacillota</taxon>
        <taxon>Bacilli</taxon>
        <taxon>Lactobacillales</taxon>
        <taxon>Streptococcaceae</taxon>
        <taxon>Streptococcus</taxon>
    </lineage>
</organism>
<evidence type="ECO:0000313" key="9">
    <source>
        <dbReference type="EMBL" id="ADE32284.1"/>
    </source>
</evidence>
<dbReference type="Pfam" id="PF14804">
    <property type="entry name" value="Jag_N"/>
    <property type="match status" value="1"/>
</dbReference>
<dbReference type="PATRIC" id="fig|423211.3.peg.1800"/>
<evidence type="ECO:0000256" key="5">
    <source>
        <dbReference type="ARBA" id="ARBA00023316"/>
    </source>
</evidence>
<dbReference type="Pfam" id="PF01424">
    <property type="entry name" value="R3H"/>
    <property type="match status" value="1"/>
</dbReference>
<keyword evidence="2 6" id="KW-0694">RNA-binding</keyword>
<dbReference type="Proteomes" id="UP000002359">
    <property type="component" value="Chromosome"/>
</dbReference>
<evidence type="ECO:0000256" key="4">
    <source>
        <dbReference type="ARBA" id="ARBA00023186"/>
    </source>
</evidence>
<comment type="caution">
    <text evidence="6">Lacks conserved residue(s) required for the propagation of feature annotation.</text>
</comment>
<comment type="domain">
    <text evidence="6">Has an N-terminal Jag-N domain and 2 RNA-binding domains (KH and R3H).</text>
</comment>
<comment type="function">
    <text evidence="6">A probable RNA chaperone. Forms a complex with KhpA which binds to cellular RNA and controls its expression. Plays a role in peptidoglycan (PG) homeostasis and cell length regulation.</text>
</comment>
<evidence type="ECO:0000256" key="3">
    <source>
        <dbReference type="ARBA" id="ARBA00022960"/>
    </source>
</evidence>
<dbReference type="InterPro" id="IPR001374">
    <property type="entry name" value="R3H_dom"/>
</dbReference>
<dbReference type="GO" id="GO:0005737">
    <property type="term" value="C:cytoplasm"/>
    <property type="evidence" value="ECO:0007669"/>
    <property type="project" value="UniProtKB-SubCell"/>
</dbReference>
<dbReference type="NCBIfam" id="NF041568">
    <property type="entry name" value="Jag_EloR"/>
    <property type="match status" value="1"/>
</dbReference>
<keyword evidence="1 6" id="KW-0963">Cytoplasm</keyword>
<dbReference type="SUPFAM" id="SSF82708">
    <property type="entry name" value="R3H domain"/>
    <property type="match status" value="1"/>
</dbReference>
<feature type="compositionally biased region" description="Basic residues" evidence="7">
    <location>
        <begin position="1"/>
        <end position="29"/>
    </location>
</feature>
<dbReference type="Gene3D" id="3.30.30.80">
    <property type="entry name" value="probable RNA-binding protein from clostridium symbiosum atcc 14940"/>
    <property type="match status" value="1"/>
</dbReference>
<proteinExistence type="inferred from homology"/>
<dbReference type="HOGENOM" id="CLU_042512_0_0_9"/>
<keyword evidence="5 6" id="KW-0961">Cell wall biogenesis/degradation</keyword>
<gene>
    <name evidence="6" type="primary">khpB</name>
    <name evidence="6" type="synonym">eloR</name>
    <name evidence="9" type="ordered locus">SSGZ1_1828</name>
</gene>
<feature type="domain" description="R3H" evidence="8">
    <location>
        <begin position="291"/>
        <end position="357"/>
    </location>
</feature>
<dbReference type="Gene3D" id="3.30.300.20">
    <property type="match status" value="1"/>
</dbReference>
<dbReference type="Pfam" id="PF13083">
    <property type="entry name" value="KH_KhpA-B"/>
    <property type="match status" value="1"/>
</dbReference>
<evidence type="ECO:0000256" key="1">
    <source>
        <dbReference type="ARBA" id="ARBA00022490"/>
    </source>
</evidence>
<evidence type="ECO:0000259" key="8">
    <source>
        <dbReference type="PROSITE" id="PS51061"/>
    </source>
</evidence>
<dbReference type="SMART" id="SM00393">
    <property type="entry name" value="R3H"/>
    <property type="match status" value="1"/>
</dbReference>
<dbReference type="CDD" id="cd02644">
    <property type="entry name" value="R3H_jag"/>
    <property type="match status" value="1"/>
</dbReference>
<dbReference type="HAMAP" id="MF_00867">
    <property type="entry name" value="KhpB"/>
    <property type="match status" value="1"/>
</dbReference>
<dbReference type="AlphaFoldDB" id="D5AKB9"/>
<keyword evidence="3 6" id="KW-0133">Cell shape</keyword>
<dbReference type="EMBL" id="CP000837">
    <property type="protein sequence ID" value="ADE32284.1"/>
    <property type="molecule type" value="Genomic_DNA"/>
</dbReference>
<dbReference type="CDD" id="cd02414">
    <property type="entry name" value="KH-II_Jag"/>
    <property type="match status" value="1"/>
</dbReference>
<dbReference type="InterPro" id="IPR039247">
    <property type="entry name" value="KhpB"/>
</dbReference>
<evidence type="ECO:0000256" key="6">
    <source>
        <dbReference type="HAMAP-Rule" id="MF_00867"/>
    </source>
</evidence>
<sequence>MMLKKSVRQKSDGHRKKHRKRNRKTRREKMKFTGASVEEAIQNGLVELNIPRKKAHITVVAREKKGFLGFGKKPAIVDIDVINETTVVKANQKAVRGVPSEINDLNEPVKSVSEATIDLGKVVAAVKEFEKSGQTLDDDIKAQILKNEKEATTILEETGRIEILSEDLLTTTDATTSAKEDVNQEVISENQADNFADLDIKIEPQYDIEQVVSEVTAYVQEILDDMDVEARIDTSHNRRTINIQVDTNEPGRVIGYHGKVLKALQLLAQNFLYNRYERNFYITINVNDYVEHRAEVLQGYAQKLAERVLAEQEAYHTDPMSSSERKIIHRIISKMDGLTSYSEGSEPNRYVVVDIEGNHD</sequence>
<dbReference type="SMART" id="SM01245">
    <property type="entry name" value="Jag_N"/>
    <property type="match status" value="1"/>
</dbReference>
<dbReference type="PANTHER" id="PTHR35800">
    <property type="entry name" value="PROTEIN JAG"/>
    <property type="match status" value="1"/>
</dbReference>
<comment type="similarity">
    <text evidence="6">Belongs to the KhpB RNA-binding protein family.</text>
</comment>
<comment type="subunit">
    <text evidence="6">Forms a complex with KhpA.</text>
</comment>
<name>D5AKB9_STRGZ</name>
<keyword evidence="4 6" id="KW-0143">Chaperone</keyword>
<dbReference type="PANTHER" id="PTHR35800:SF1">
    <property type="entry name" value="RNA-BINDING PROTEIN KHPB"/>
    <property type="match status" value="1"/>
</dbReference>
<dbReference type="GO" id="GO:0003723">
    <property type="term" value="F:RNA binding"/>
    <property type="evidence" value="ECO:0007669"/>
    <property type="project" value="UniProtKB-UniRule"/>
</dbReference>
<feature type="region of interest" description="Disordered" evidence="7">
    <location>
        <begin position="1"/>
        <end position="30"/>
    </location>
</feature>
<reference evidence="9 10" key="1">
    <citation type="journal article" date="2009" name="J. Infect. Dis.">
        <title>Clinical, experimental, and genomic differences between intermediately pathogenic, highly pathogenic, and epidemic Streptococcus suis.</title>
        <authorList>
            <person name="Ye C."/>
            <person name="Zheng H."/>
            <person name="Zhang J."/>
            <person name="Jing H."/>
            <person name="Wang L."/>
            <person name="Xiong Y."/>
            <person name="Wang W."/>
            <person name="Zhou Z."/>
            <person name="Sun Q."/>
            <person name="Luo X."/>
            <person name="Du H."/>
            <person name="Gottschalk M."/>
            <person name="Xu J."/>
        </authorList>
    </citation>
    <scope>NUCLEOTIDE SEQUENCE [LARGE SCALE GENOMIC DNA]</scope>
    <source>
        <strain evidence="9 10">GZ1</strain>
    </source>
</reference>
<evidence type="ECO:0000313" key="10">
    <source>
        <dbReference type="Proteomes" id="UP000002359"/>
    </source>
</evidence>
<dbReference type="InterPro" id="IPR038008">
    <property type="entry name" value="Jag_KH"/>
</dbReference>
<protein>
    <recommendedName>
        <fullName evidence="6">RNA-binding protein KhpB</fullName>
    </recommendedName>
    <alternativeName>
        <fullName evidence="6">RNA-binding protein EloR</fullName>
    </alternativeName>
</protein>
<dbReference type="InterPro" id="IPR036867">
    <property type="entry name" value="R3H_dom_sf"/>
</dbReference>
<dbReference type="InterPro" id="IPR034079">
    <property type="entry name" value="R3H_KhpB"/>
</dbReference>
<dbReference type="InterPro" id="IPR038247">
    <property type="entry name" value="Jag_N_dom_sf"/>
</dbReference>
<dbReference type="GO" id="GO:0071555">
    <property type="term" value="P:cell wall organization"/>
    <property type="evidence" value="ECO:0007669"/>
    <property type="project" value="UniProtKB-KW"/>
</dbReference>
<comment type="subcellular location">
    <subcellularLocation>
        <location evidence="6">Cytoplasm</location>
    </subcellularLocation>
</comment>
<accession>D5AKB9</accession>
<dbReference type="PROSITE" id="PS51061">
    <property type="entry name" value="R3H"/>
    <property type="match status" value="1"/>
</dbReference>
<dbReference type="InterPro" id="IPR032782">
    <property type="entry name" value="KhpB_N"/>
</dbReference>
<dbReference type="GO" id="GO:0009252">
    <property type="term" value="P:peptidoglycan biosynthetic process"/>
    <property type="evidence" value="ECO:0007669"/>
    <property type="project" value="UniProtKB-UniRule"/>
</dbReference>